<dbReference type="OrthoDB" id="3516511at2"/>
<evidence type="ECO:0000256" key="1">
    <source>
        <dbReference type="SAM" id="Phobius"/>
    </source>
</evidence>
<keyword evidence="1" id="KW-1133">Transmembrane helix</keyword>
<evidence type="ECO:0000313" key="3">
    <source>
        <dbReference type="Proteomes" id="UP001058003"/>
    </source>
</evidence>
<dbReference type="AlphaFoldDB" id="A0A9Q9IKD1"/>
<keyword evidence="3" id="KW-1185">Reference proteome</keyword>
<dbReference type="RefSeq" id="WP_033367119.1">
    <property type="nucleotide sequence ID" value="NZ_CP073767.1"/>
</dbReference>
<name>A0A9Q9IKD1_9ACTN</name>
<dbReference type="EMBL" id="CP073767">
    <property type="protein sequence ID" value="UWZ57166.1"/>
    <property type="molecule type" value="Genomic_DNA"/>
</dbReference>
<accession>A0A9Q9IKD1</accession>
<reference evidence="2" key="1">
    <citation type="submission" date="2021-04" db="EMBL/GenBank/DDBJ databases">
        <title>Dactylosporangium aurantiacum NRRL B-8018 full assembly.</title>
        <authorList>
            <person name="Hartkoorn R.C."/>
            <person name="Beaudoing E."/>
            <person name="Hot D."/>
        </authorList>
    </citation>
    <scope>NUCLEOTIDE SEQUENCE</scope>
    <source>
        <strain evidence="2">NRRL B-8018</strain>
    </source>
</reference>
<dbReference type="KEGG" id="daur:Daura_13945"/>
<dbReference type="SUPFAM" id="SSF69304">
    <property type="entry name" value="Tricorn protease N-terminal domain"/>
    <property type="match status" value="1"/>
</dbReference>
<sequence length="328" mass="34937">MRFEQLLHETIEEMSAELTGPPSGLAAASMARGRRIRRTRRLAAVAAAVAAVVAVALPWALLSQPQRRAEPAAPGLPGGWVVTAVGNQVLDRATGEYVTLPVDGTVLPAPVGDRVLVDAGPGSVRLMNVHGADAVTVDTTDLGGAYSWSPGGDRLVTRVTQKEPFKLGYAVIDARTGAVTRHWIDHEQYDCGRCNFVWFDHETVVLPIADRSGGAGQELVDRLEAFDVTTGRHYNPVPAGLTPSGPFAQSPGGQYIVGDLDGTGKNWRLIDLSTGQLWPFPYDAVWVNSDELLAAHDGKVYVLTRQGTVTATVDVHVPGPGRISLGRG</sequence>
<proteinExistence type="predicted"/>
<keyword evidence="1" id="KW-0812">Transmembrane</keyword>
<protein>
    <submittedName>
        <fullName evidence="2">Uncharacterized protein</fullName>
    </submittedName>
</protein>
<evidence type="ECO:0000313" key="2">
    <source>
        <dbReference type="EMBL" id="UWZ57166.1"/>
    </source>
</evidence>
<feature type="transmembrane region" description="Helical" evidence="1">
    <location>
        <begin position="42"/>
        <end position="62"/>
    </location>
</feature>
<gene>
    <name evidence="2" type="ORF">Daura_13945</name>
</gene>
<organism evidence="2 3">
    <name type="scientific">Dactylosporangium aurantiacum</name>
    <dbReference type="NCBI Taxonomy" id="35754"/>
    <lineage>
        <taxon>Bacteria</taxon>
        <taxon>Bacillati</taxon>
        <taxon>Actinomycetota</taxon>
        <taxon>Actinomycetes</taxon>
        <taxon>Micromonosporales</taxon>
        <taxon>Micromonosporaceae</taxon>
        <taxon>Dactylosporangium</taxon>
    </lineage>
</organism>
<keyword evidence="1" id="KW-0472">Membrane</keyword>
<dbReference type="Proteomes" id="UP001058003">
    <property type="component" value="Chromosome"/>
</dbReference>